<reference evidence="1" key="1">
    <citation type="submission" date="2021-01" db="EMBL/GenBank/DDBJ databases">
        <authorList>
            <consortium name="Genoscope - CEA"/>
            <person name="William W."/>
        </authorList>
    </citation>
    <scope>NUCLEOTIDE SEQUENCE</scope>
</reference>
<protein>
    <submittedName>
        <fullName evidence="1">Uncharacterized protein</fullName>
    </submittedName>
</protein>
<organism evidence="1 2">
    <name type="scientific">Paramecium sonneborni</name>
    <dbReference type="NCBI Taxonomy" id="65129"/>
    <lineage>
        <taxon>Eukaryota</taxon>
        <taxon>Sar</taxon>
        <taxon>Alveolata</taxon>
        <taxon>Ciliophora</taxon>
        <taxon>Intramacronucleata</taxon>
        <taxon>Oligohymenophorea</taxon>
        <taxon>Peniculida</taxon>
        <taxon>Parameciidae</taxon>
        <taxon>Paramecium</taxon>
    </lineage>
</organism>
<gene>
    <name evidence="1" type="ORF">PSON_ATCC_30995.1.T0330109</name>
</gene>
<evidence type="ECO:0000313" key="1">
    <source>
        <dbReference type="EMBL" id="CAD8075204.1"/>
    </source>
</evidence>
<proteinExistence type="predicted"/>
<comment type="caution">
    <text evidence="1">The sequence shown here is derived from an EMBL/GenBank/DDBJ whole genome shotgun (WGS) entry which is preliminary data.</text>
</comment>
<sequence length="115" mass="13883">MNFKEEQILEYLDKLQLQITDPTQKQQDYYESKKHKINQEHKHFDSDPSSPFSLREILSPISLFHTYSIQTCDINNTNNNNHHHNHHHNQQIHHAHNLFRLHLNTHSLVEKKVEF</sequence>
<dbReference type="Proteomes" id="UP000692954">
    <property type="component" value="Unassembled WGS sequence"/>
</dbReference>
<name>A0A8S1MJ90_9CILI</name>
<dbReference type="OrthoDB" id="288305at2759"/>
<accession>A0A8S1MJ90</accession>
<evidence type="ECO:0000313" key="2">
    <source>
        <dbReference type="Proteomes" id="UP000692954"/>
    </source>
</evidence>
<dbReference type="EMBL" id="CAJJDN010000033">
    <property type="protein sequence ID" value="CAD8075204.1"/>
    <property type="molecule type" value="Genomic_DNA"/>
</dbReference>
<dbReference type="AlphaFoldDB" id="A0A8S1MJ90"/>
<keyword evidence="2" id="KW-1185">Reference proteome</keyword>